<dbReference type="SUPFAM" id="SSF88723">
    <property type="entry name" value="PIN domain-like"/>
    <property type="match status" value="1"/>
</dbReference>
<organism evidence="2 3">
    <name type="scientific">Granulicella mallensis (strain ATCC BAA-1857 / DSM 23137 / MP5ACTX8)</name>
    <dbReference type="NCBI Taxonomy" id="682795"/>
    <lineage>
        <taxon>Bacteria</taxon>
        <taxon>Pseudomonadati</taxon>
        <taxon>Acidobacteriota</taxon>
        <taxon>Terriglobia</taxon>
        <taxon>Terriglobales</taxon>
        <taxon>Acidobacteriaceae</taxon>
        <taxon>Granulicella</taxon>
    </lineage>
</organism>
<dbReference type="STRING" id="682795.AciX8_3797"/>
<dbReference type="CDD" id="cd18692">
    <property type="entry name" value="PIN_VapC-like"/>
    <property type="match status" value="1"/>
</dbReference>
<dbReference type="InterPro" id="IPR029060">
    <property type="entry name" value="PIN-like_dom_sf"/>
</dbReference>
<dbReference type="RefSeq" id="WP_014266953.1">
    <property type="nucleotide sequence ID" value="NC_016631.1"/>
</dbReference>
<dbReference type="Proteomes" id="UP000007113">
    <property type="component" value="Chromosome"/>
</dbReference>
<evidence type="ECO:0000259" key="1">
    <source>
        <dbReference type="Pfam" id="PF01850"/>
    </source>
</evidence>
<dbReference type="Pfam" id="PF01850">
    <property type="entry name" value="PIN"/>
    <property type="match status" value="1"/>
</dbReference>
<dbReference type="EMBL" id="CP003130">
    <property type="protein sequence ID" value="AEU38081.1"/>
    <property type="molecule type" value="Genomic_DNA"/>
</dbReference>
<name>G8P0J3_GRAMM</name>
<feature type="domain" description="PIN" evidence="1">
    <location>
        <begin position="9"/>
        <end position="122"/>
    </location>
</feature>
<evidence type="ECO:0000313" key="2">
    <source>
        <dbReference type="EMBL" id="AEU38081.1"/>
    </source>
</evidence>
<dbReference type="KEGG" id="gma:AciX8_3797"/>
<dbReference type="HOGENOM" id="CLU_128080_0_0_0"/>
<gene>
    <name evidence="2" type="ordered locus">AciX8_3797</name>
</gene>
<reference evidence="2 3" key="1">
    <citation type="submission" date="2011-11" db="EMBL/GenBank/DDBJ databases">
        <title>Complete sequence of Granulicella mallensis MP5ACTX8.</title>
        <authorList>
            <consortium name="US DOE Joint Genome Institute"/>
            <person name="Lucas S."/>
            <person name="Copeland A."/>
            <person name="Lapidus A."/>
            <person name="Cheng J.-F."/>
            <person name="Goodwin L."/>
            <person name="Pitluck S."/>
            <person name="Peters L."/>
            <person name="Lu M."/>
            <person name="Detter J.C."/>
            <person name="Han C."/>
            <person name="Tapia R."/>
            <person name="Land M."/>
            <person name="Hauser L."/>
            <person name="Kyrpides N."/>
            <person name="Ivanova N."/>
            <person name="Mikhailova N."/>
            <person name="Pagani I."/>
            <person name="Rawat S."/>
            <person name="Mannisto M."/>
            <person name="Haggblom M."/>
            <person name="Woyke T."/>
        </authorList>
    </citation>
    <scope>NUCLEOTIDE SEQUENCE [LARGE SCALE GENOMIC DNA]</scope>
    <source>
        <strain evidence="3">ATCC BAA-1857 / DSM 23137 / MP5ACTX8</strain>
    </source>
</reference>
<dbReference type="AlphaFoldDB" id="G8P0J3"/>
<dbReference type="InterPro" id="IPR002716">
    <property type="entry name" value="PIN_dom"/>
</dbReference>
<sequence>MTATSRFTVDTNILIYAVDRSDQAKHMIAEKIVRILIARRAKLPLQCLNEFYRATTRKRLLQPVEAEMIVRKYMLFTDIEAATPEDLLQAMSLHQQDNLQFFDSLLICSAIRTGCTILFSEDFQNGRTFGSLTVHNPFTMEDAELHLLLS</sequence>
<accession>G8P0J3</accession>
<dbReference type="Gene3D" id="3.40.50.1010">
    <property type="entry name" value="5'-nuclease"/>
    <property type="match status" value="1"/>
</dbReference>
<dbReference type="eggNOG" id="COG5573">
    <property type="taxonomic scope" value="Bacteria"/>
</dbReference>
<evidence type="ECO:0000313" key="3">
    <source>
        <dbReference type="Proteomes" id="UP000007113"/>
    </source>
</evidence>
<keyword evidence="3" id="KW-1185">Reference proteome</keyword>
<proteinExistence type="predicted"/>
<protein>
    <submittedName>
        <fullName evidence="2">PilT protein domain protein</fullName>
    </submittedName>
</protein>